<dbReference type="EMBL" id="UINC01055297">
    <property type="protein sequence ID" value="SVB74011.1"/>
    <property type="molecule type" value="Genomic_DNA"/>
</dbReference>
<dbReference type="InterPro" id="IPR004398">
    <property type="entry name" value="RNA_MeTrfase_RsmD"/>
</dbReference>
<sequence length="188" mass="21001">MVKKRAARKRQNAVRIIGGEWRGMRLDFPASTPVKPTPDRVRETLFNWLANDLSGARCLDLFAGTGALGFEALSRGAEEVWFVERDPALLASLDKHAKRLNAKAKIVGEEVTNFLADPKEDCFDIVFLDPPYEMSLMTLVDLLPVWFGRSALIYVERPSTEGMSSVSRLGKVWRESRAGQVSYGLISV</sequence>
<dbReference type="GO" id="GO:0008168">
    <property type="term" value="F:methyltransferase activity"/>
    <property type="evidence" value="ECO:0007669"/>
    <property type="project" value="UniProtKB-KW"/>
</dbReference>
<dbReference type="InterPro" id="IPR002052">
    <property type="entry name" value="DNA_methylase_N6_adenine_CS"/>
</dbReference>
<evidence type="ECO:0000256" key="1">
    <source>
        <dbReference type="ARBA" id="ARBA00022603"/>
    </source>
</evidence>
<gene>
    <name evidence="3" type="ORF">METZ01_LOCUS226865</name>
</gene>
<dbReference type="GO" id="GO:0003676">
    <property type="term" value="F:nucleic acid binding"/>
    <property type="evidence" value="ECO:0007669"/>
    <property type="project" value="InterPro"/>
</dbReference>
<name>A0A382GIJ9_9ZZZZ</name>
<dbReference type="PROSITE" id="PS00092">
    <property type="entry name" value="N6_MTASE"/>
    <property type="match status" value="1"/>
</dbReference>
<evidence type="ECO:0000313" key="3">
    <source>
        <dbReference type="EMBL" id="SVB74011.1"/>
    </source>
</evidence>
<evidence type="ECO:0000256" key="2">
    <source>
        <dbReference type="ARBA" id="ARBA00022679"/>
    </source>
</evidence>
<dbReference type="Gene3D" id="3.40.50.150">
    <property type="entry name" value="Vaccinia Virus protein VP39"/>
    <property type="match status" value="1"/>
</dbReference>
<accession>A0A382GIJ9</accession>
<keyword evidence="1" id="KW-0489">Methyltransferase</keyword>
<dbReference type="PANTHER" id="PTHR43542:SF1">
    <property type="entry name" value="METHYLTRANSFERASE"/>
    <property type="match status" value="1"/>
</dbReference>
<dbReference type="InterPro" id="IPR029063">
    <property type="entry name" value="SAM-dependent_MTases_sf"/>
</dbReference>
<dbReference type="SUPFAM" id="SSF53335">
    <property type="entry name" value="S-adenosyl-L-methionine-dependent methyltransferases"/>
    <property type="match status" value="1"/>
</dbReference>
<keyword evidence="2" id="KW-0808">Transferase</keyword>
<dbReference type="AlphaFoldDB" id="A0A382GIJ9"/>
<proteinExistence type="predicted"/>
<reference evidence="3" key="1">
    <citation type="submission" date="2018-05" db="EMBL/GenBank/DDBJ databases">
        <authorList>
            <person name="Lanie J.A."/>
            <person name="Ng W.-L."/>
            <person name="Kazmierczak K.M."/>
            <person name="Andrzejewski T.M."/>
            <person name="Davidsen T.M."/>
            <person name="Wayne K.J."/>
            <person name="Tettelin H."/>
            <person name="Glass J.I."/>
            <person name="Rusch D."/>
            <person name="Podicherti R."/>
            <person name="Tsui H.-C.T."/>
            <person name="Winkler M.E."/>
        </authorList>
    </citation>
    <scope>NUCLEOTIDE SEQUENCE</scope>
</reference>
<dbReference type="CDD" id="cd02440">
    <property type="entry name" value="AdoMet_MTases"/>
    <property type="match status" value="1"/>
</dbReference>
<dbReference type="Pfam" id="PF03602">
    <property type="entry name" value="Cons_hypoth95"/>
    <property type="match status" value="1"/>
</dbReference>
<protein>
    <submittedName>
        <fullName evidence="3">Uncharacterized protein</fullName>
    </submittedName>
</protein>
<organism evidence="3">
    <name type="scientific">marine metagenome</name>
    <dbReference type="NCBI Taxonomy" id="408172"/>
    <lineage>
        <taxon>unclassified sequences</taxon>
        <taxon>metagenomes</taxon>
        <taxon>ecological metagenomes</taxon>
    </lineage>
</organism>
<dbReference type="PIRSF" id="PIRSF004553">
    <property type="entry name" value="CHP00095"/>
    <property type="match status" value="1"/>
</dbReference>
<dbReference type="GO" id="GO:0031167">
    <property type="term" value="P:rRNA methylation"/>
    <property type="evidence" value="ECO:0007669"/>
    <property type="project" value="InterPro"/>
</dbReference>
<dbReference type="NCBIfam" id="TIGR00095">
    <property type="entry name" value="16S rRNA (guanine(966)-N(2))-methyltransferase RsmD"/>
    <property type="match status" value="1"/>
</dbReference>
<dbReference type="PANTHER" id="PTHR43542">
    <property type="entry name" value="METHYLTRANSFERASE"/>
    <property type="match status" value="1"/>
</dbReference>